<dbReference type="PROSITE" id="PS50994">
    <property type="entry name" value="INTEGRASE"/>
    <property type="match status" value="1"/>
</dbReference>
<gene>
    <name evidence="2" type="ORF">Tci_426663</name>
</gene>
<dbReference type="AlphaFoldDB" id="A0A699HMN0"/>
<dbReference type="Gene3D" id="3.30.420.10">
    <property type="entry name" value="Ribonuclease H-like superfamily/Ribonuclease H"/>
    <property type="match status" value="1"/>
</dbReference>
<dbReference type="InterPro" id="IPR012337">
    <property type="entry name" value="RNaseH-like_sf"/>
</dbReference>
<dbReference type="PANTHER" id="PTHR47266">
    <property type="entry name" value="ENDONUCLEASE-RELATED"/>
    <property type="match status" value="1"/>
</dbReference>
<organism evidence="2">
    <name type="scientific">Tanacetum cinerariifolium</name>
    <name type="common">Dalmatian daisy</name>
    <name type="synonym">Chrysanthemum cinerariifolium</name>
    <dbReference type="NCBI Taxonomy" id="118510"/>
    <lineage>
        <taxon>Eukaryota</taxon>
        <taxon>Viridiplantae</taxon>
        <taxon>Streptophyta</taxon>
        <taxon>Embryophyta</taxon>
        <taxon>Tracheophyta</taxon>
        <taxon>Spermatophyta</taxon>
        <taxon>Magnoliopsida</taxon>
        <taxon>eudicotyledons</taxon>
        <taxon>Gunneridae</taxon>
        <taxon>Pentapetalae</taxon>
        <taxon>asterids</taxon>
        <taxon>campanulids</taxon>
        <taxon>Asterales</taxon>
        <taxon>Asteraceae</taxon>
        <taxon>Asteroideae</taxon>
        <taxon>Anthemideae</taxon>
        <taxon>Anthemidinae</taxon>
        <taxon>Tanacetum</taxon>
    </lineage>
</organism>
<feature type="domain" description="Integrase catalytic" evidence="1">
    <location>
        <begin position="4"/>
        <end position="119"/>
    </location>
</feature>
<dbReference type="InterPro" id="IPR001584">
    <property type="entry name" value="Integrase_cat-core"/>
</dbReference>
<keyword evidence="2" id="KW-0808">Transferase</keyword>
<proteinExistence type="predicted"/>
<accession>A0A699HMN0</accession>
<dbReference type="GO" id="GO:0015074">
    <property type="term" value="P:DNA integration"/>
    <property type="evidence" value="ECO:0007669"/>
    <property type="project" value="InterPro"/>
</dbReference>
<protein>
    <submittedName>
        <fullName evidence="2">Reverse transcriptase domain-containing protein</fullName>
    </submittedName>
</protein>
<dbReference type="GO" id="GO:0003676">
    <property type="term" value="F:nucleic acid binding"/>
    <property type="evidence" value="ECO:0007669"/>
    <property type="project" value="InterPro"/>
</dbReference>
<sequence length="297" mass="34802">MTNILVSEVFDIWGIDFMGPFPSSRKNKYILRAIDDVSKWVEAEALPTSDAQVVRFLWRLFSRFGIQKSLISVHGTHFCNSLLEKTLKKYRVTHRLATPYHPQTSGQGENTNRAIKRILERTAPIGSTPFRIIYGKACHLPLEMEHKAYWALKEINVDLDAVGKHRFLQLNQLDELRTKAYEHSRAYKERTKRWHDSKNMDKEFREGEEVLDFNSRLKLFPGKLRTRWYGPYTVKYKYVTRNTRKGRKNKENADSYEGYGVTPTIVLCRSIFMARHVTQQDYGVTTWKVYAVTSLLL</sequence>
<comment type="caution">
    <text evidence="2">The sequence shown here is derived from an EMBL/GenBank/DDBJ whole genome shotgun (WGS) entry which is preliminary data.</text>
</comment>
<keyword evidence="2" id="KW-0548">Nucleotidyltransferase</keyword>
<evidence type="ECO:0000313" key="2">
    <source>
        <dbReference type="EMBL" id="GEY54689.1"/>
    </source>
</evidence>
<dbReference type="InterPro" id="IPR052160">
    <property type="entry name" value="Gypsy_RT_Integrase-like"/>
</dbReference>
<dbReference type="EMBL" id="BKCJ010187799">
    <property type="protein sequence ID" value="GEY54689.1"/>
    <property type="molecule type" value="Genomic_DNA"/>
</dbReference>
<dbReference type="GO" id="GO:0003964">
    <property type="term" value="F:RNA-directed DNA polymerase activity"/>
    <property type="evidence" value="ECO:0007669"/>
    <property type="project" value="UniProtKB-KW"/>
</dbReference>
<name>A0A699HMN0_TANCI</name>
<keyword evidence="2" id="KW-0695">RNA-directed DNA polymerase</keyword>
<evidence type="ECO:0000259" key="1">
    <source>
        <dbReference type="PROSITE" id="PS50994"/>
    </source>
</evidence>
<dbReference type="Pfam" id="PF00665">
    <property type="entry name" value="rve"/>
    <property type="match status" value="1"/>
</dbReference>
<dbReference type="InterPro" id="IPR036397">
    <property type="entry name" value="RNaseH_sf"/>
</dbReference>
<reference evidence="2" key="1">
    <citation type="journal article" date="2019" name="Sci. Rep.">
        <title>Draft genome of Tanacetum cinerariifolium, the natural source of mosquito coil.</title>
        <authorList>
            <person name="Yamashiro T."/>
            <person name="Shiraishi A."/>
            <person name="Satake H."/>
            <person name="Nakayama K."/>
        </authorList>
    </citation>
    <scope>NUCLEOTIDE SEQUENCE</scope>
</reference>
<dbReference type="SUPFAM" id="SSF53098">
    <property type="entry name" value="Ribonuclease H-like"/>
    <property type="match status" value="1"/>
</dbReference>